<accession>S4P5N6</accession>
<reference evidence="1" key="2">
    <citation type="submission" date="2013-05" db="EMBL/GenBank/DDBJ databases">
        <authorList>
            <person name="Carter J.-M."/>
            <person name="Baker S.C."/>
            <person name="Pink R."/>
            <person name="Carter D.R.F."/>
            <person name="Collins A."/>
            <person name="Tomlin J."/>
            <person name="Gibbs M."/>
            <person name="Breuker C.J."/>
        </authorList>
    </citation>
    <scope>NUCLEOTIDE SEQUENCE</scope>
    <source>
        <tissue evidence="1">Ovary</tissue>
    </source>
</reference>
<reference evidence="1" key="1">
    <citation type="journal article" date="2013" name="BMC Genomics">
        <title>Unscrambling butterfly oogenesis.</title>
        <authorList>
            <person name="Carter J.M."/>
            <person name="Baker S.C."/>
            <person name="Pink R."/>
            <person name="Carter D.R."/>
            <person name="Collins A."/>
            <person name="Tomlin J."/>
            <person name="Gibbs M."/>
            <person name="Breuker C.J."/>
        </authorList>
    </citation>
    <scope>NUCLEOTIDE SEQUENCE</scope>
    <source>
        <tissue evidence="1">Ovary</tissue>
    </source>
</reference>
<proteinExistence type="predicted"/>
<protein>
    <submittedName>
        <fullName evidence="1">Uncharacterized protein</fullName>
    </submittedName>
</protein>
<dbReference type="AlphaFoldDB" id="S4P5N6"/>
<name>S4P5N6_9NEOP</name>
<evidence type="ECO:0000313" key="1">
    <source>
        <dbReference type="EMBL" id="JAA84078.1"/>
    </source>
</evidence>
<dbReference type="EMBL" id="GAIX01008482">
    <property type="protein sequence ID" value="JAA84078.1"/>
    <property type="molecule type" value="Transcribed_RNA"/>
</dbReference>
<organism evidence="1">
    <name type="scientific">Pararge aegeria</name>
    <name type="common">speckled wood butterfly</name>
    <dbReference type="NCBI Taxonomy" id="116150"/>
    <lineage>
        <taxon>Eukaryota</taxon>
        <taxon>Metazoa</taxon>
        <taxon>Ecdysozoa</taxon>
        <taxon>Arthropoda</taxon>
        <taxon>Hexapoda</taxon>
        <taxon>Insecta</taxon>
        <taxon>Pterygota</taxon>
        <taxon>Neoptera</taxon>
        <taxon>Endopterygota</taxon>
        <taxon>Lepidoptera</taxon>
        <taxon>Glossata</taxon>
        <taxon>Ditrysia</taxon>
        <taxon>Papilionoidea</taxon>
        <taxon>Nymphalidae</taxon>
        <taxon>Satyrinae</taxon>
        <taxon>Satyrini</taxon>
        <taxon>Parargina</taxon>
        <taxon>Pararge</taxon>
    </lineage>
</organism>
<sequence>MFAFTNCKNSTSVTSIINEKVVFFLILIDLIFQPKIADLLLTTQTYFNTSQTNAVRFYAPPLPNEFIALLFKQKL</sequence>